<dbReference type="AlphaFoldDB" id="J8ZZR6"/>
<dbReference type="OMA" id="QERANCT"/>
<dbReference type="Gene3D" id="3.10.110.10">
    <property type="entry name" value="Ubiquitin Conjugating Enzyme"/>
    <property type="match status" value="1"/>
</dbReference>
<reference evidence="6 7" key="1">
    <citation type="submission" date="2011-08" db="EMBL/GenBank/DDBJ databases">
        <authorList>
            <person name="Liu Z.J."/>
            <person name="Shi F.L."/>
            <person name="Lu J.Q."/>
            <person name="Li M."/>
            <person name="Wang Z.L."/>
        </authorList>
    </citation>
    <scope>NUCLEOTIDE SEQUENCE [LARGE SCALE GENOMIC DNA]</scope>
    <source>
        <strain evidence="6 7">USNM 41457</strain>
    </source>
</reference>
<dbReference type="GO" id="GO:0009302">
    <property type="term" value="P:sno(s)RNA transcription"/>
    <property type="evidence" value="ECO:0007669"/>
    <property type="project" value="EnsemblFungi"/>
</dbReference>
<dbReference type="GO" id="GO:0000722">
    <property type="term" value="P:telomere maintenance via recombination"/>
    <property type="evidence" value="ECO:0007669"/>
    <property type="project" value="EnsemblFungi"/>
</dbReference>
<dbReference type="GO" id="GO:0017116">
    <property type="term" value="F:single-stranded DNA helicase activity"/>
    <property type="evidence" value="ECO:0007669"/>
    <property type="project" value="EnsemblFungi"/>
</dbReference>
<dbReference type="GO" id="GO:0031509">
    <property type="term" value="P:subtelomeric heterochromatin formation"/>
    <property type="evidence" value="ECO:0007669"/>
    <property type="project" value="EnsemblFungi"/>
</dbReference>
<dbReference type="Pfam" id="PF00179">
    <property type="entry name" value="UQ_con"/>
    <property type="match status" value="1"/>
</dbReference>
<evidence type="ECO:0000259" key="5">
    <source>
        <dbReference type="PROSITE" id="PS50127"/>
    </source>
</evidence>
<dbReference type="GO" id="GO:0036503">
    <property type="term" value="P:ERAD pathway"/>
    <property type="evidence" value="ECO:0007669"/>
    <property type="project" value="EnsemblFungi"/>
</dbReference>
<dbReference type="HOGENOM" id="CLU_030988_10_2_1"/>
<dbReference type="EMBL" id="AFBI03000009">
    <property type="protein sequence ID" value="EJW05128.1"/>
    <property type="molecule type" value="Genomic_DNA"/>
</dbReference>
<dbReference type="GO" id="GO:0031571">
    <property type="term" value="P:mitotic G1 DNA damage checkpoint signaling"/>
    <property type="evidence" value="ECO:0007669"/>
    <property type="project" value="EnsemblFungi"/>
</dbReference>
<dbReference type="GO" id="GO:0071629">
    <property type="term" value="P:cytoplasm protein quality control by the ubiquitin-proteasome system"/>
    <property type="evidence" value="ECO:0007669"/>
    <property type="project" value="EnsemblFungi"/>
</dbReference>
<dbReference type="GO" id="GO:0006366">
    <property type="term" value="P:transcription by RNA polymerase II"/>
    <property type="evidence" value="ECO:0007669"/>
    <property type="project" value="EnsemblFungi"/>
</dbReference>
<keyword evidence="7" id="KW-1185">Reference proteome</keyword>
<dbReference type="InterPro" id="IPR000608">
    <property type="entry name" value="UBC"/>
</dbReference>
<dbReference type="GO" id="GO:0070628">
    <property type="term" value="F:proteasome binding"/>
    <property type="evidence" value="ECO:0007669"/>
    <property type="project" value="EnsemblFungi"/>
</dbReference>
<reference evidence="7" key="2">
    <citation type="submission" date="2015-07" db="EMBL/GenBank/DDBJ databases">
        <title>Contrasting host-pathogen interactions and genome evolution in two generalist and specialist microsporidian pathogens of mosquitoes.</title>
        <authorList>
            <consortium name="The Broad Institute Genomics Platform"/>
            <consortium name="The Broad Institute Genome Sequencing Center for Infectious Disease"/>
            <person name="Cuomo C.A."/>
            <person name="Sanscrainte N.D."/>
            <person name="Goldberg J.M."/>
            <person name="Heiman D."/>
            <person name="Young S."/>
            <person name="Zeng Q."/>
            <person name="Becnel J.J."/>
            <person name="Birren B.W."/>
        </authorList>
    </citation>
    <scope>NUCLEOTIDE SEQUENCE [LARGE SCALE GENOMIC DNA]</scope>
    <source>
        <strain evidence="7">USNM 41457</strain>
    </source>
</reference>
<dbReference type="OrthoDB" id="9984419at2759"/>
<dbReference type="GO" id="GO:0070987">
    <property type="term" value="P:error-free translesion synthesis"/>
    <property type="evidence" value="ECO:0007669"/>
    <property type="project" value="EnsemblFungi"/>
</dbReference>
<dbReference type="GO" id="GO:0120174">
    <property type="term" value="P:stress-induced homeostatically regulated protein degradation pathway"/>
    <property type="evidence" value="ECO:0007669"/>
    <property type="project" value="EnsemblFungi"/>
</dbReference>
<protein>
    <recommendedName>
        <fullName evidence="5">UBC core domain-containing protein</fullName>
    </recommendedName>
</protein>
<dbReference type="GO" id="GO:0033503">
    <property type="term" value="C:HULC complex"/>
    <property type="evidence" value="ECO:0007669"/>
    <property type="project" value="EnsemblFungi"/>
</dbReference>
<dbReference type="GO" id="GO:0000724">
    <property type="term" value="P:double-strand break repair via homologous recombination"/>
    <property type="evidence" value="ECO:0007669"/>
    <property type="project" value="EnsemblFungi"/>
</dbReference>
<dbReference type="InterPro" id="IPR050113">
    <property type="entry name" value="Ub_conjugating_enzyme"/>
</dbReference>
<dbReference type="GO" id="GO:0007535">
    <property type="term" value="P:donor selection"/>
    <property type="evidence" value="ECO:0007669"/>
    <property type="project" value="EnsemblFungi"/>
</dbReference>
<dbReference type="GO" id="GO:0042138">
    <property type="term" value="P:meiotic DNA double-strand break formation"/>
    <property type="evidence" value="ECO:0007669"/>
    <property type="project" value="EnsemblFungi"/>
</dbReference>
<dbReference type="GO" id="GO:2000639">
    <property type="term" value="P:negative regulation of SREBP signaling pathway"/>
    <property type="evidence" value="ECO:0007669"/>
    <property type="project" value="EnsemblFungi"/>
</dbReference>
<dbReference type="GO" id="GO:0071596">
    <property type="term" value="P:ubiquitin-dependent protein catabolic process via the N-end rule pathway"/>
    <property type="evidence" value="ECO:0007669"/>
    <property type="project" value="EnsemblFungi"/>
</dbReference>
<evidence type="ECO:0000256" key="2">
    <source>
        <dbReference type="ARBA" id="ARBA00022786"/>
    </source>
</evidence>
<evidence type="ECO:0000313" key="7">
    <source>
        <dbReference type="Proteomes" id="UP000003163"/>
    </source>
</evidence>
<keyword evidence="2 4" id="KW-0833">Ubl conjugation pathway</keyword>
<dbReference type="FunCoup" id="J8ZZR6">
    <property type="interactions" value="153"/>
</dbReference>
<dbReference type="GO" id="GO:0016567">
    <property type="term" value="P:protein ubiquitination"/>
    <property type="evidence" value="ECO:0007669"/>
    <property type="project" value="EnsemblFungi"/>
</dbReference>
<dbReference type="GO" id="GO:0006353">
    <property type="term" value="P:DNA-templated transcription termination"/>
    <property type="evidence" value="ECO:0007669"/>
    <property type="project" value="EnsemblFungi"/>
</dbReference>
<dbReference type="GO" id="GO:0034620">
    <property type="term" value="P:cellular response to unfolded protein"/>
    <property type="evidence" value="ECO:0007669"/>
    <property type="project" value="EnsemblFungi"/>
</dbReference>
<dbReference type="STRING" id="1003232.J8ZZR6"/>
<dbReference type="GO" id="GO:0005524">
    <property type="term" value="F:ATP binding"/>
    <property type="evidence" value="ECO:0007669"/>
    <property type="project" value="UniProtKB-UniRule"/>
</dbReference>
<dbReference type="GO" id="GO:0090089">
    <property type="term" value="P:regulation of dipeptide transport"/>
    <property type="evidence" value="ECO:0007669"/>
    <property type="project" value="EnsemblFungi"/>
</dbReference>
<dbReference type="GO" id="GO:0000781">
    <property type="term" value="C:chromosome, telomeric region"/>
    <property type="evidence" value="ECO:0007669"/>
    <property type="project" value="GOC"/>
</dbReference>
<dbReference type="InParanoid" id="J8ZZR6"/>
<dbReference type="InterPro" id="IPR023313">
    <property type="entry name" value="UBQ-conjugating_AS"/>
</dbReference>
<dbReference type="GO" id="GO:1990303">
    <property type="term" value="C:UBR1-RAD6 ubiquitin ligase complex"/>
    <property type="evidence" value="ECO:0007669"/>
    <property type="project" value="EnsemblFungi"/>
</dbReference>
<dbReference type="PROSITE" id="PS50127">
    <property type="entry name" value="UBC_2"/>
    <property type="match status" value="1"/>
</dbReference>
<dbReference type="GO" id="GO:0042275">
    <property type="term" value="P:error-free postreplication DNA repair"/>
    <property type="evidence" value="ECO:0007669"/>
    <property type="project" value="EnsemblFungi"/>
</dbReference>
<dbReference type="SMART" id="SM00212">
    <property type="entry name" value="UBCc"/>
    <property type="match status" value="1"/>
</dbReference>
<comment type="similarity">
    <text evidence="4">Belongs to the ubiquitin-conjugating enzyme family.</text>
</comment>
<dbReference type="GO" id="GO:0005737">
    <property type="term" value="C:cytoplasm"/>
    <property type="evidence" value="ECO:0007669"/>
    <property type="project" value="EnsemblFungi"/>
</dbReference>
<dbReference type="InterPro" id="IPR016135">
    <property type="entry name" value="UBQ-conjugating_enzyme/RWD"/>
</dbReference>
<dbReference type="SUPFAM" id="SSF54495">
    <property type="entry name" value="UBC-like"/>
    <property type="match status" value="1"/>
</dbReference>
<keyword evidence="4" id="KW-0067">ATP-binding</keyword>
<gene>
    <name evidence="6" type="ORF">EDEG_00775</name>
</gene>
<dbReference type="GO" id="GO:1990304">
    <property type="term" value="C:MUB1-RAD6-UBR2 ubiquitin ligase complex"/>
    <property type="evidence" value="ECO:0007669"/>
    <property type="project" value="EnsemblFungi"/>
</dbReference>
<dbReference type="GO" id="GO:0061631">
    <property type="term" value="F:ubiquitin conjugating enzyme activity"/>
    <property type="evidence" value="ECO:0007669"/>
    <property type="project" value="EnsemblFungi"/>
</dbReference>
<evidence type="ECO:0000313" key="6">
    <source>
        <dbReference type="EMBL" id="EJW05128.1"/>
    </source>
</evidence>
<keyword evidence="4" id="KW-0547">Nucleotide-binding</keyword>
<dbReference type="GO" id="GO:0003697">
    <property type="term" value="F:single-stranded DNA binding"/>
    <property type="evidence" value="ECO:0007669"/>
    <property type="project" value="EnsemblFungi"/>
</dbReference>
<organism evidence="6 7">
    <name type="scientific">Edhazardia aedis (strain USNM 41457)</name>
    <name type="common">Microsporidian parasite</name>
    <dbReference type="NCBI Taxonomy" id="1003232"/>
    <lineage>
        <taxon>Eukaryota</taxon>
        <taxon>Fungi</taxon>
        <taxon>Fungi incertae sedis</taxon>
        <taxon>Microsporidia</taxon>
        <taxon>Edhazardia</taxon>
    </lineage>
</organism>
<keyword evidence="1" id="KW-0808">Transferase</keyword>
<dbReference type="GO" id="GO:1990305">
    <property type="term" value="C:RAD6-UBR2 ubiquitin ligase complex"/>
    <property type="evidence" value="ECO:0007669"/>
    <property type="project" value="EnsemblFungi"/>
</dbReference>
<comment type="caution">
    <text evidence="6">The sequence shown here is derived from an EMBL/GenBank/DDBJ whole genome shotgun (WGS) entry which is preliminary data.</text>
</comment>
<name>J8ZZR6_EDHAE</name>
<dbReference type="PROSITE" id="PS00183">
    <property type="entry name" value="UBC_1"/>
    <property type="match status" value="1"/>
</dbReference>
<dbReference type="Proteomes" id="UP000003163">
    <property type="component" value="Unassembled WGS sequence"/>
</dbReference>
<dbReference type="PANTHER" id="PTHR24067">
    <property type="entry name" value="UBIQUITIN-CONJUGATING ENZYME E2"/>
    <property type="match status" value="1"/>
</dbReference>
<evidence type="ECO:0000256" key="4">
    <source>
        <dbReference type="RuleBase" id="RU362109"/>
    </source>
</evidence>
<dbReference type="GO" id="GO:0097505">
    <property type="term" value="C:Rad6-Rad18 complex"/>
    <property type="evidence" value="ECO:0007669"/>
    <property type="project" value="EnsemblFungi"/>
</dbReference>
<feature type="active site" description="Glycyl thioester intermediate" evidence="3">
    <location>
        <position position="87"/>
    </location>
</feature>
<feature type="domain" description="UBC core" evidence="5">
    <location>
        <begin position="4"/>
        <end position="149"/>
    </location>
</feature>
<evidence type="ECO:0000256" key="1">
    <source>
        <dbReference type="ARBA" id="ARBA00022679"/>
    </source>
</evidence>
<sequence length="162" mass="18521">MSTPAKKRLLKDLAEVEKSDTKIFVHPIFNNIMHWVSLINGPDKTDYSNGIFTLLLTFDESYPFTPPNITFISEMFHPNIYPDGKICLDVLGIRWSPAFSVLSILLSIQSLLSEPNLNSPANQDAAQMISENPDKYREKIKEMILSGLKDIKKHYFSEKKML</sequence>
<accession>J8ZZR6</accession>
<evidence type="ECO:0000256" key="3">
    <source>
        <dbReference type="PROSITE-ProRule" id="PRU10133"/>
    </source>
</evidence>
<dbReference type="VEuPathDB" id="MicrosporidiaDB:EDEG_00775"/>
<dbReference type="GO" id="GO:0042276">
    <property type="term" value="P:error-prone translesion synthesis"/>
    <property type="evidence" value="ECO:0007669"/>
    <property type="project" value="EnsemblFungi"/>
</dbReference>
<proteinExistence type="inferred from homology"/>
<dbReference type="GO" id="GO:0005634">
    <property type="term" value="C:nucleus"/>
    <property type="evidence" value="ECO:0007669"/>
    <property type="project" value="EnsemblFungi"/>
</dbReference>